<dbReference type="STRING" id="1123308.GCA_000380085_01389"/>
<dbReference type="PANTHER" id="PTHR30250">
    <property type="entry name" value="PST FAMILY PREDICTED COLANIC ACID TRANSPORTER"/>
    <property type="match status" value="1"/>
</dbReference>
<dbReference type="Proteomes" id="UP000215185">
    <property type="component" value="Chromosome 1"/>
</dbReference>
<dbReference type="OrthoDB" id="9775950at2"/>
<evidence type="ECO:0000256" key="6">
    <source>
        <dbReference type="SAM" id="Phobius"/>
    </source>
</evidence>
<evidence type="ECO:0000313" key="7">
    <source>
        <dbReference type="EMBL" id="SNU88463.1"/>
    </source>
</evidence>
<dbReference type="CDD" id="cd13124">
    <property type="entry name" value="MATE_SpoVB_like"/>
    <property type="match status" value="1"/>
</dbReference>
<accession>A0A239SV24</accession>
<dbReference type="PANTHER" id="PTHR30250:SF21">
    <property type="entry name" value="LIPID II FLIPPASE MURJ"/>
    <property type="match status" value="1"/>
</dbReference>
<feature type="transmembrane region" description="Helical" evidence="6">
    <location>
        <begin position="497"/>
        <end position="520"/>
    </location>
</feature>
<evidence type="ECO:0000256" key="2">
    <source>
        <dbReference type="ARBA" id="ARBA00022475"/>
    </source>
</evidence>
<gene>
    <name evidence="7" type="primary">ytgP</name>
    <name evidence="7" type="ORF">SAMEA4412692_01072</name>
</gene>
<feature type="transmembrane region" description="Helical" evidence="6">
    <location>
        <begin position="199"/>
        <end position="219"/>
    </location>
</feature>
<keyword evidence="7" id="KW-0132">Cell division</keyword>
<feature type="transmembrane region" description="Helical" evidence="6">
    <location>
        <begin position="250"/>
        <end position="266"/>
    </location>
</feature>
<keyword evidence="7" id="KW-0131">Cell cycle</keyword>
<feature type="transmembrane region" description="Helical" evidence="6">
    <location>
        <begin position="469"/>
        <end position="491"/>
    </location>
</feature>
<dbReference type="AlphaFoldDB" id="A0A239SV24"/>
<feature type="transmembrane region" description="Helical" evidence="6">
    <location>
        <begin position="96"/>
        <end position="115"/>
    </location>
</feature>
<feature type="transmembrane region" description="Helical" evidence="6">
    <location>
        <begin position="174"/>
        <end position="193"/>
    </location>
</feature>
<dbReference type="InterPro" id="IPR024923">
    <property type="entry name" value="PG_synth_SpoVB"/>
</dbReference>
<keyword evidence="5 6" id="KW-0472">Membrane</keyword>
<feature type="transmembrane region" description="Helical" evidence="6">
    <location>
        <begin position="135"/>
        <end position="153"/>
    </location>
</feature>
<dbReference type="eggNOG" id="COG2244">
    <property type="taxonomic scope" value="Bacteria"/>
</dbReference>
<evidence type="ECO:0000313" key="8">
    <source>
        <dbReference type="Proteomes" id="UP000215185"/>
    </source>
</evidence>
<evidence type="ECO:0000256" key="1">
    <source>
        <dbReference type="ARBA" id="ARBA00004651"/>
    </source>
</evidence>
<keyword evidence="4 6" id="KW-1133">Transmembrane helix</keyword>
<dbReference type="GO" id="GO:0051301">
    <property type="term" value="P:cell division"/>
    <property type="evidence" value="ECO:0007669"/>
    <property type="project" value="UniProtKB-KW"/>
</dbReference>
<evidence type="ECO:0000256" key="5">
    <source>
        <dbReference type="ARBA" id="ARBA00023136"/>
    </source>
</evidence>
<dbReference type="EMBL" id="LT906439">
    <property type="protein sequence ID" value="SNU88463.1"/>
    <property type="molecule type" value="Genomic_DNA"/>
</dbReference>
<dbReference type="KEGG" id="smen:SAMEA4412692_1072"/>
<feature type="transmembrane region" description="Helical" evidence="6">
    <location>
        <begin position="21"/>
        <end position="42"/>
    </location>
</feature>
<feature type="transmembrane region" description="Helical" evidence="6">
    <location>
        <begin position="433"/>
        <end position="448"/>
    </location>
</feature>
<feature type="transmembrane region" description="Helical" evidence="6">
    <location>
        <begin position="54"/>
        <end position="75"/>
    </location>
</feature>
<feature type="transmembrane region" description="Helical" evidence="6">
    <location>
        <begin position="373"/>
        <end position="396"/>
    </location>
</feature>
<dbReference type="RefSeq" id="WP_018373931.1">
    <property type="nucleotide sequence ID" value="NZ_LT906439.1"/>
</dbReference>
<keyword evidence="2" id="KW-1003">Cell membrane</keyword>
<keyword evidence="8" id="KW-1185">Reference proteome</keyword>
<protein>
    <submittedName>
        <fullName evidence="7">Probable cell division protein ytgP</fullName>
    </submittedName>
</protein>
<sequence>MSEQAIAQQEKMVRGTMWMTIGNFSSRLLGILYIIPWLIWMGEHSYQANALFNMGYNIYGIFLNMSTAGINVAVAKQISKYNSMNRPEMSYKLVRTSFTFMLVLGGLAAAIMYLGSPLFAEISGVKDDLVPVMRSLTLAVLIFPSMSIIRGVFQGLNDMKPYAISQVAEQIIRVIWMLLTTFYIMKLGSGNYVEAVTQSTLAAFIGMIASFAVLSYYLWKADLIRPIFLERSPKEQLDTKSILLETVKEAIPFIITGAAIQIFQLIDQFTFINTMEVFTDYSNADLQVLFSYFAANPNKVYMILISVATAIGGVGIPLLTENFVKQDKQASAKLIENSLTMLMVFLLPAAVGATLLAKPLYTVFYGVPDSMALGLFIVAMISSIILGLYTVLAPMLQALFENRNAVRYFLYGTLAKLVIQMPLIFVFRAYGPLLSTIVGLMVPIVLMYKRTERITGFNHNLLFNRGLSVILQTLVMAVLVMIVELGLHLIYPVTDRFSSLVHLMIGVSVGVLTYGILSLVTRSIDFLIGKNKAQALRRKLKLS</sequence>
<comment type="subcellular location">
    <subcellularLocation>
        <location evidence="1">Cell membrane</location>
        <topology evidence="1">Multi-pass membrane protein</topology>
    </subcellularLocation>
</comment>
<dbReference type="InterPro" id="IPR050833">
    <property type="entry name" value="Poly_Biosynth_Transport"/>
</dbReference>
<feature type="transmembrane region" description="Helical" evidence="6">
    <location>
        <begin position="300"/>
        <end position="319"/>
    </location>
</feature>
<dbReference type="GO" id="GO:0005886">
    <property type="term" value="C:plasma membrane"/>
    <property type="evidence" value="ECO:0007669"/>
    <property type="project" value="UniProtKB-SubCell"/>
</dbReference>
<name>A0A239SV24_9STRE</name>
<dbReference type="Pfam" id="PF01943">
    <property type="entry name" value="Polysacc_synt"/>
    <property type="match status" value="1"/>
</dbReference>
<evidence type="ECO:0000256" key="3">
    <source>
        <dbReference type="ARBA" id="ARBA00022692"/>
    </source>
</evidence>
<proteinExistence type="predicted"/>
<dbReference type="PIRSF" id="PIRSF038958">
    <property type="entry name" value="PG_synth_SpoVB"/>
    <property type="match status" value="1"/>
</dbReference>
<evidence type="ECO:0000256" key="4">
    <source>
        <dbReference type="ARBA" id="ARBA00022989"/>
    </source>
</evidence>
<feature type="transmembrane region" description="Helical" evidence="6">
    <location>
        <begin position="339"/>
        <end position="361"/>
    </location>
</feature>
<reference evidence="7 8" key="1">
    <citation type="submission" date="2017-06" db="EMBL/GenBank/DDBJ databases">
        <authorList>
            <consortium name="Pathogen Informatics"/>
        </authorList>
    </citation>
    <scope>NUCLEOTIDE SEQUENCE [LARGE SCALE GENOMIC DNA]</scope>
    <source>
        <strain evidence="7 8">NCTC13788</strain>
    </source>
</reference>
<dbReference type="InterPro" id="IPR002797">
    <property type="entry name" value="Polysacc_synth"/>
</dbReference>
<keyword evidence="3 6" id="KW-0812">Transmembrane</keyword>
<organism evidence="7 8">
    <name type="scientific">Streptococcus merionis</name>
    <dbReference type="NCBI Taxonomy" id="400065"/>
    <lineage>
        <taxon>Bacteria</taxon>
        <taxon>Bacillati</taxon>
        <taxon>Bacillota</taxon>
        <taxon>Bacilli</taxon>
        <taxon>Lactobacillales</taxon>
        <taxon>Streptococcaceae</taxon>
        <taxon>Streptococcus</taxon>
    </lineage>
</organism>
<feature type="transmembrane region" description="Helical" evidence="6">
    <location>
        <begin position="408"/>
        <end position="427"/>
    </location>
</feature>